<evidence type="ECO:0000313" key="3">
    <source>
        <dbReference type="EMBL" id="KAK9940900.1"/>
    </source>
</evidence>
<evidence type="ECO:0000256" key="1">
    <source>
        <dbReference type="ARBA" id="ARBA00008668"/>
    </source>
</evidence>
<gene>
    <name evidence="3" type="ORF">M0R45_017534</name>
</gene>
<dbReference type="PANTHER" id="PTHR45642:SF120">
    <property type="entry name" value="GDSL-LIKE LIPASE_ACYLHYDROLASE"/>
    <property type="match status" value="1"/>
</dbReference>
<dbReference type="AlphaFoldDB" id="A0AAW1XXU9"/>
<evidence type="ECO:0008006" key="5">
    <source>
        <dbReference type="Google" id="ProtNLM"/>
    </source>
</evidence>
<dbReference type="CDD" id="cd01837">
    <property type="entry name" value="SGNH_plant_lipase_like"/>
    <property type="match status" value="1"/>
</dbReference>
<comment type="caution">
    <text evidence="3">The sequence shown here is derived from an EMBL/GenBank/DDBJ whole genome shotgun (WGS) entry which is preliminary data.</text>
</comment>
<dbReference type="Gene3D" id="3.40.50.1110">
    <property type="entry name" value="SGNH hydrolase"/>
    <property type="match status" value="1"/>
</dbReference>
<sequence>MAPTSTTTIFLILGNIWFWTLFFSNTCKATSPAPKFPAILVFGDSTVDTGNNNYLKTLFKGNHYPYGLDFPGHVPTGRFSNGKLIPDFLASMLNIKESIPPFLDPSLSDNNLVTGVSFASGGSGFDDITGVVGGIVPFSKQIEHFKRYIVRVQGIVGEKEAKKLISSALVIISAGTNDFGFNIYDMPTRRFEFNISGYQDFLQNKLHLFIEELYELGCRTMAIAGLPPIGCLPIQITAKFKTSHDRRCIEEENLDALVYNKKLARVLPKIQSLLPRSKIVYADVYEPLNEMINNPLKFGFVETKRGCCGTGFVEVGPFCNALTPVCGNVLEYLFWDSIHPSQAAYQHLSIYLEEKVIPKLLNDGNQSHTRFDQTG</sequence>
<evidence type="ECO:0000256" key="2">
    <source>
        <dbReference type="SAM" id="SignalP"/>
    </source>
</evidence>
<protein>
    <recommendedName>
        <fullName evidence="5">GDSL esterase/lipase At2g30310-like</fullName>
    </recommendedName>
</protein>
<dbReference type="InterPro" id="IPR001087">
    <property type="entry name" value="GDSL"/>
</dbReference>
<dbReference type="SUPFAM" id="SSF52266">
    <property type="entry name" value="SGNH hydrolase"/>
    <property type="match status" value="1"/>
</dbReference>
<name>A0AAW1XXU9_RUBAR</name>
<dbReference type="InterPro" id="IPR036514">
    <property type="entry name" value="SGNH_hydro_sf"/>
</dbReference>
<dbReference type="InterPro" id="IPR035669">
    <property type="entry name" value="SGNH_plant_lipase-like"/>
</dbReference>
<reference evidence="3 4" key="1">
    <citation type="journal article" date="2023" name="G3 (Bethesda)">
        <title>A chromosome-length genome assembly and annotation of blackberry (Rubus argutus, cv. 'Hillquist').</title>
        <authorList>
            <person name="Bruna T."/>
            <person name="Aryal R."/>
            <person name="Dudchenko O."/>
            <person name="Sargent D.J."/>
            <person name="Mead D."/>
            <person name="Buti M."/>
            <person name="Cavallini A."/>
            <person name="Hytonen T."/>
            <person name="Andres J."/>
            <person name="Pham M."/>
            <person name="Weisz D."/>
            <person name="Mascagni F."/>
            <person name="Usai G."/>
            <person name="Natali L."/>
            <person name="Bassil N."/>
            <person name="Fernandez G.E."/>
            <person name="Lomsadze A."/>
            <person name="Armour M."/>
            <person name="Olukolu B."/>
            <person name="Poorten T."/>
            <person name="Britton C."/>
            <person name="Davik J."/>
            <person name="Ashrafi H."/>
            <person name="Aiden E.L."/>
            <person name="Borodovsky M."/>
            <person name="Worthington M."/>
        </authorList>
    </citation>
    <scope>NUCLEOTIDE SEQUENCE [LARGE SCALE GENOMIC DNA]</scope>
    <source>
        <strain evidence="3">PI 553951</strain>
    </source>
</reference>
<feature type="chain" id="PRO_5043654513" description="GDSL esterase/lipase At2g30310-like" evidence="2">
    <location>
        <begin position="30"/>
        <end position="375"/>
    </location>
</feature>
<dbReference type="InterPro" id="IPR050592">
    <property type="entry name" value="GDSL_lipolytic_enzyme"/>
</dbReference>
<keyword evidence="2" id="KW-0732">Signal</keyword>
<dbReference type="EMBL" id="JBEDUW010000003">
    <property type="protein sequence ID" value="KAK9940900.1"/>
    <property type="molecule type" value="Genomic_DNA"/>
</dbReference>
<evidence type="ECO:0000313" key="4">
    <source>
        <dbReference type="Proteomes" id="UP001457282"/>
    </source>
</evidence>
<dbReference type="Pfam" id="PF00657">
    <property type="entry name" value="Lipase_GDSL"/>
    <property type="match status" value="1"/>
</dbReference>
<accession>A0AAW1XXU9</accession>
<keyword evidence="4" id="KW-1185">Reference proteome</keyword>
<proteinExistence type="inferred from homology"/>
<organism evidence="3 4">
    <name type="scientific">Rubus argutus</name>
    <name type="common">Southern blackberry</name>
    <dbReference type="NCBI Taxonomy" id="59490"/>
    <lineage>
        <taxon>Eukaryota</taxon>
        <taxon>Viridiplantae</taxon>
        <taxon>Streptophyta</taxon>
        <taxon>Embryophyta</taxon>
        <taxon>Tracheophyta</taxon>
        <taxon>Spermatophyta</taxon>
        <taxon>Magnoliopsida</taxon>
        <taxon>eudicotyledons</taxon>
        <taxon>Gunneridae</taxon>
        <taxon>Pentapetalae</taxon>
        <taxon>rosids</taxon>
        <taxon>fabids</taxon>
        <taxon>Rosales</taxon>
        <taxon>Rosaceae</taxon>
        <taxon>Rosoideae</taxon>
        <taxon>Rosoideae incertae sedis</taxon>
        <taxon>Rubus</taxon>
    </lineage>
</organism>
<dbReference type="Proteomes" id="UP001457282">
    <property type="component" value="Unassembled WGS sequence"/>
</dbReference>
<dbReference type="PANTHER" id="PTHR45642">
    <property type="entry name" value="GDSL ESTERASE/LIPASE EXL3"/>
    <property type="match status" value="1"/>
</dbReference>
<comment type="similarity">
    <text evidence="1">Belongs to the 'GDSL' lipolytic enzyme family.</text>
</comment>
<feature type="signal peptide" evidence="2">
    <location>
        <begin position="1"/>
        <end position="29"/>
    </location>
</feature>
<dbReference type="GO" id="GO:0016788">
    <property type="term" value="F:hydrolase activity, acting on ester bonds"/>
    <property type="evidence" value="ECO:0007669"/>
    <property type="project" value="InterPro"/>
</dbReference>